<dbReference type="STRING" id="542762.A0A4V3WP70"/>
<proteinExistence type="predicted"/>
<evidence type="ECO:0000259" key="2">
    <source>
        <dbReference type="Pfam" id="PF23030"/>
    </source>
</evidence>
<organism evidence="3 4">
    <name type="scientific">Camellia sinensis var. sinensis</name>
    <name type="common">China tea</name>
    <dbReference type="NCBI Taxonomy" id="542762"/>
    <lineage>
        <taxon>Eukaryota</taxon>
        <taxon>Viridiplantae</taxon>
        <taxon>Streptophyta</taxon>
        <taxon>Embryophyta</taxon>
        <taxon>Tracheophyta</taxon>
        <taxon>Spermatophyta</taxon>
        <taxon>Magnoliopsida</taxon>
        <taxon>eudicotyledons</taxon>
        <taxon>Gunneridae</taxon>
        <taxon>Pentapetalae</taxon>
        <taxon>asterids</taxon>
        <taxon>Ericales</taxon>
        <taxon>Theaceae</taxon>
        <taxon>Camellia</taxon>
    </lineage>
</organism>
<dbReference type="Pfam" id="PF23030">
    <property type="entry name" value="SCAF11-like_C"/>
    <property type="match status" value="1"/>
</dbReference>
<feature type="compositionally biased region" description="Polar residues" evidence="1">
    <location>
        <begin position="14"/>
        <end position="25"/>
    </location>
</feature>
<name>A0A4V3WP70_CAMSN</name>
<dbReference type="EMBL" id="SDRB02004841">
    <property type="protein sequence ID" value="THG15267.1"/>
    <property type="molecule type" value="Genomic_DNA"/>
</dbReference>
<dbReference type="Proteomes" id="UP000306102">
    <property type="component" value="Unassembled WGS sequence"/>
</dbReference>
<comment type="caution">
    <text evidence="3">The sequence shown here is derived from an EMBL/GenBank/DDBJ whole genome shotgun (WGS) entry which is preliminary data.</text>
</comment>
<accession>A0A4V3WP70</accession>
<dbReference type="PANTHER" id="PTHR36886">
    <property type="entry name" value="PROTEIN FRIGIDA-ESSENTIAL 1"/>
    <property type="match status" value="1"/>
</dbReference>
<evidence type="ECO:0000313" key="3">
    <source>
        <dbReference type="EMBL" id="THG15267.1"/>
    </source>
</evidence>
<reference evidence="3 4" key="1">
    <citation type="journal article" date="2018" name="Proc. Natl. Acad. Sci. U.S.A.">
        <title>Draft genome sequence of Camellia sinensis var. sinensis provides insights into the evolution of the tea genome and tea quality.</title>
        <authorList>
            <person name="Wei C."/>
            <person name="Yang H."/>
            <person name="Wang S."/>
            <person name="Zhao J."/>
            <person name="Liu C."/>
            <person name="Gao L."/>
            <person name="Xia E."/>
            <person name="Lu Y."/>
            <person name="Tai Y."/>
            <person name="She G."/>
            <person name="Sun J."/>
            <person name="Cao H."/>
            <person name="Tong W."/>
            <person name="Gao Q."/>
            <person name="Li Y."/>
            <person name="Deng W."/>
            <person name="Jiang X."/>
            <person name="Wang W."/>
            <person name="Chen Q."/>
            <person name="Zhang S."/>
            <person name="Li H."/>
            <person name="Wu J."/>
            <person name="Wang P."/>
            <person name="Li P."/>
            <person name="Shi C."/>
            <person name="Zheng F."/>
            <person name="Jian J."/>
            <person name="Huang B."/>
            <person name="Shan D."/>
            <person name="Shi M."/>
            <person name="Fang C."/>
            <person name="Yue Y."/>
            <person name="Li F."/>
            <person name="Li D."/>
            <person name="Wei S."/>
            <person name="Han B."/>
            <person name="Jiang C."/>
            <person name="Yin Y."/>
            <person name="Xia T."/>
            <person name="Zhang Z."/>
            <person name="Bennetzen J.L."/>
            <person name="Zhao S."/>
            <person name="Wan X."/>
        </authorList>
    </citation>
    <scope>NUCLEOTIDE SEQUENCE [LARGE SCALE GENOMIC DNA]</scope>
    <source>
        <strain evidence="4">cv. Shuchazao</strain>
        <tissue evidence="3">Leaf</tissue>
    </source>
</reference>
<keyword evidence="4" id="KW-1185">Reference proteome</keyword>
<sequence length="458" mass="51340">MQSFSGDDLPPVEFSTSSSHLQQQRPLYGLQRSAADGISVNQGEFGNVNFTMSRYTSDILDRNQPSYLSDFGGSRISNYYNPYASTFDQPLSSKSSSNVFKQEKDLPYSNLHDASLSLSHVPVYGQGIGSLGSRHMTSLPKSAQATNLPRPGSDQYDLLFDSIEPSSNSFNKFDHGQRRETTLRLSGSHKPLDVEENNKQKEVVGNHGNRVIFYDYREAYFWHRQNTPPDVKVMSWWDYGYQITAIGNRTVIVDNNTWNNTHIATVLFDSIEPSSNSFNKFDHGQRRETTLRLSGSHKPLDVEENNKQKEVEAVAVSTSIKSENDEYGETANAEVGDVDNASASSPLDEANTTGGEIEIDQVKMPGKSKKSKDLRSMKLFKVALTDFVKEVLKPSWRQGNMSKEAFKTIVKKTVDKVSGAMKSHHIPKSQAKINRYIDSSQRKLTKLVTGYVQKYAKG</sequence>
<dbReference type="InterPro" id="IPR057031">
    <property type="entry name" value="SFR19-like_C"/>
</dbReference>
<feature type="domain" description="SFR19-like C-terminal" evidence="2">
    <location>
        <begin position="385"/>
        <end position="442"/>
    </location>
</feature>
<protein>
    <recommendedName>
        <fullName evidence="2">SFR19-like C-terminal domain-containing protein</fullName>
    </recommendedName>
</protein>
<dbReference type="InterPro" id="IPR052650">
    <property type="entry name" value="Zinc_finger_CCCH"/>
</dbReference>
<evidence type="ECO:0000256" key="1">
    <source>
        <dbReference type="SAM" id="MobiDB-lite"/>
    </source>
</evidence>
<evidence type="ECO:0000313" key="4">
    <source>
        <dbReference type="Proteomes" id="UP000306102"/>
    </source>
</evidence>
<dbReference type="PANTHER" id="PTHR36886:SF7">
    <property type="entry name" value="EXPRESSED PROTEIN"/>
    <property type="match status" value="1"/>
</dbReference>
<dbReference type="AlphaFoldDB" id="A0A4V3WP70"/>
<gene>
    <name evidence="3" type="ORF">TEA_029709</name>
</gene>
<feature type="region of interest" description="Disordered" evidence="1">
    <location>
        <begin position="1"/>
        <end position="25"/>
    </location>
</feature>
<dbReference type="Gene3D" id="3.40.50.12610">
    <property type="match status" value="1"/>
</dbReference>